<sequence length="238" mass="27030">MSRRRRFSASNDSKSLEEAVNSIEEDSEDVLEYDLAMIPPEPSVVTDDEEGFDDDNVLRNLQNDVPGNIEVFVRDKGVLSDSSDDEPLATKRARIRSTVPQAADDFRPAQVHQHRTLLSGNYNKGMGGVDEMDQSISLYRIGIHGKKWWWVLYTYMIDMAIANAWRLHIQCRKEPMDQLLFRRSIARFYLKQSPQRHSARPSSSNIEGLQLDGVRTAGVPCFAINGAARSKRSRRAGF</sequence>
<dbReference type="EMBL" id="CADEBC010000508">
    <property type="protein sequence ID" value="CAB3241241.1"/>
    <property type="molecule type" value="Genomic_DNA"/>
</dbReference>
<keyword evidence="4" id="KW-1185">Reference proteome</keyword>
<dbReference type="InterPro" id="IPR052638">
    <property type="entry name" value="PiggyBac_TE-derived"/>
</dbReference>
<proteinExistence type="predicted"/>
<dbReference type="GO" id="GO:0043565">
    <property type="term" value="F:sequence-specific DNA binding"/>
    <property type="evidence" value="ECO:0007669"/>
    <property type="project" value="TreeGrafter"/>
</dbReference>
<dbReference type="OrthoDB" id="10057240at2759"/>
<dbReference type="InterPro" id="IPR029526">
    <property type="entry name" value="PGBD"/>
</dbReference>
<dbReference type="AlphaFoldDB" id="A0A8S1AA15"/>
<evidence type="ECO:0000259" key="2">
    <source>
        <dbReference type="Pfam" id="PF13843"/>
    </source>
</evidence>
<comment type="caution">
    <text evidence="3">The sequence shown here is derived from an EMBL/GenBank/DDBJ whole genome shotgun (WGS) entry which is preliminary data.</text>
</comment>
<feature type="region of interest" description="Disordered" evidence="1">
    <location>
        <begin position="1"/>
        <end position="27"/>
    </location>
</feature>
<dbReference type="Pfam" id="PF13843">
    <property type="entry name" value="DDE_Tnp_1_7"/>
    <property type="match status" value="1"/>
</dbReference>
<organism evidence="3 4">
    <name type="scientific">Arctia plantaginis</name>
    <name type="common">Wood tiger moth</name>
    <name type="synonym">Phalaena plantaginis</name>
    <dbReference type="NCBI Taxonomy" id="874455"/>
    <lineage>
        <taxon>Eukaryota</taxon>
        <taxon>Metazoa</taxon>
        <taxon>Ecdysozoa</taxon>
        <taxon>Arthropoda</taxon>
        <taxon>Hexapoda</taxon>
        <taxon>Insecta</taxon>
        <taxon>Pterygota</taxon>
        <taxon>Neoptera</taxon>
        <taxon>Endopterygota</taxon>
        <taxon>Lepidoptera</taxon>
        <taxon>Glossata</taxon>
        <taxon>Ditrysia</taxon>
        <taxon>Noctuoidea</taxon>
        <taxon>Erebidae</taxon>
        <taxon>Arctiinae</taxon>
        <taxon>Arctia</taxon>
    </lineage>
</organism>
<protein>
    <recommendedName>
        <fullName evidence="2">PiggyBac transposable element-derived protein domain-containing protein</fullName>
    </recommendedName>
</protein>
<evidence type="ECO:0000313" key="3">
    <source>
        <dbReference type="EMBL" id="CAB3241241.1"/>
    </source>
</evidence>
<evidence type="ECO:0000313" key="4">
    <source>
        <dbReference type="Proteomes" id="UP000494106"/>
    </source>
</evidence>
<feature type="domain" description="PiggyBac transposable element-derived protein" evidence="2">
    <location>
        <begin position="110"/>
        <end position="165"/>
    </location>
</feature>
<dbReference type="PANTHER" id="PTHR47055:SF3">
    <property type="entry name" value="PHORBOL-ESTER_DAG-TYPE DOMAIN-CONTAINING PROTEIN"/>
    <property type="match status" value="1"/>
</dbReference>
<dbReference type="PANTHER" id="PTHR47055">
    <property type="entry name" value="DDE_TNP_1_7 DOMAIN-CONTAINING PROTEIN"/>
    <property type="match status" value="1"/>
</dbReference>
<name>A0A8S1AA15_ARCPL</name>
<gene>
    <name evidence="3" type="ORF">APLA_LOCUS8495</name>
</gene>
<evidence type="ECO:0000256" key="1">
    <source>
        <dbReference type="SAM" id="MobiDB-lite"/>
    </source>
</evidence>
<dbReference type="Proteomes" id="UP000494106">
    <property type="component" value="Unassembled WGS sequence"/>
</dbReference>
<reference evidence="3 4" key="1">
    <citation type="submission" date="2020-04" db="EMBL/GenBank/DDBJ databases">
        <authorList>
            <person name="Wallbank WR R."/>
            <person name="Pardo Diaz C."/>
            <person name="Kozak K."/>
            <person name="Martin S."/>
            <person name="Jiggins C."/>
            <person name="Moest M."/>
            <person name="Warren A I."/>
            <person name="Byers J.R.P. K."/>
            <person name="Montejo-Kovacevich G."/>
            <person name="Yen C E."/>
        </authorList>
    </citation>
    <scope>NUCLEOTIDE SEQUENCE [LARGE SCALE GENOMIC DNA]</scope>
</reference>
<accession>A0A8S1AA15</accession>